<dbReference type="GeneID" id="14887654"/>
<evidence type="ECO:0000313" key="1">
    <source>
        <dbReference type="EMBL" id="ELP88705.1"/>
    </source>
</evidence>
<dbReference type="RefSeq" id="XP_004255476.1">
    <property type="nucleotide sequence ID" value="XM_004255428.1"/>
</dbReference>
<dbReference type="KEGG" id="eiv:EIN_194640"/>
<name>A0A0A1U701_ENTIV</name>
<sequence length="263" mass="29637">MHGDYTHFCLTCGKIFLANRLKTRDLSNTIALIVNGSVDTTTFCASTLLHNNASVIICGKEGVYTNLSKFEHFESWKPKIFFIATENINVINSHKIFTILQKLGHLDFLIVGDEVLQMEKKSLNIETMDQHDLENIIFDFSVTPALFVQNIIPFLKKSLITPFLIFQNGERGICDSKSAHTNIIKDMASASLSMMVNGISKQQLTTETGKKFATQIISIGNNIIQHNVPSYDSIDIAYMILHPILCDLKSRLKTVSFYNTFSY</sequence>
<keyword evidence="2" id="KW-1185">Reference proteome</keyword>
<proteinExistence type="predicted"/>
<organism evidence="1 2">
    <name type="scientific">Entamoeba invadens IP1</name>
    <dbReference type="NCBI Taxonomy" id="370355"/>
    <lineage>
        <taxon>Eukaryota</taxon>
        <taxon>Amoebozoa</taxon>
        <taxon>Evosea</taxon>
        <taxon>Archamoebae</taxon>
        <taxon>Mastigamoebida</taxon>
        <taxon>Entamoebidae</taxon>
        <taxon>Entamoeba</taxon>
    </lineage>
</organism>
<reference evidence="1 2" key="1">
    <citation type="submission" date="2012-10" db="EMBL/GenBank/DDBJ databases">
        <authorList>
            <person name="Zafar N."/>
            <person name="Inman J."/>
            <person name="Hall N."/>
            <person name="Lorenzi H."/>
            <person name="Caler E."/>
        </authorList>
    </citation>
    <scope>NUCLEOTIDE SEQUENCE [LARGE SCALE GENOMIC DNA]</scope>
    <source>
        <strain evidence="1 2">IP1</strain>
    </source>
</reference>
<dbReference type="EMBL" id="KB206707">
    <property type="protein sequence ID" value="ELP88705.1"/>
    <property type="molecule type" value="Genomic_DNA"/>
</dbReference>
<accession>A0A0A1U701</accession>
<evidence type="ECO:0000313" key="2">
    <source>
        <dbReference type="Proteomes" id="UP000014680"/>
    </source>
</evidence>
<dbReference type="Proteomes" id="UP000014680">
    <property type="component" value="Unassembled WGS sequence"/>
</dbReference>
<dbReference type="OrthoDB" id="20658at2759"/>
<dbReference type="VEuPathDB" id="AmoebaDB:EIN_194640"/>
<protein>
    <submittedName>
        <fullName evidence="1">Uncharacterized protein</fullName>
    </submittedName>
</protein>
<dbReference type="AlphaFoldDB" id="A0A0A1U701"/>
<gene>
    <name evidence="1" type="ORF">EIN_194640</name>
</gene>